<feature type="compositionally biased region" description="Polar residues" evidence="1">
    <location>
        <begin position="118"/>
        <end position="136"/>
    </location>
</feature>
<protein>
    <submittedName>
        <fullName evidence="2">Uncharacterized protein</fullName>
    </submittedName>
</protein>
<sequence>MRYNKEKEPIRPALQGNSLPTAGGSSALAAASGIQRQRSTHHARLLAELEGLPSPPANGFTVLGGNSGSSKSIFGSPPQAAHTSGKIKTAGTYNEMELRELQKLISPPQTDPSSTQSYAENSNLADSASSTETARAVPNSLTVNGAVSTVLAVTPTTKSVNPEGSDQPAETFIPTSRAAPSETTASNFDPIPAEPISEPTRLIPPKLSSGSIYPSESQVLDPEPPLPSLAASGIAREGYERFDHMYPCPQPTSALLDTGTDSDNIMSVATSGLGNEADPIAQTLVLPLGPKPQQDKLEVPGSVEISNDAIELESLARVATNEVVNMGMI</sequence>
<feature type="region of interest" description="Disordered" evidence="1">
    <location>
        <begin position="155"/>
        <end position="201"/>
    </location>
</feature>
<name>A0A175VTZ5_9PEZI</name>
<feature type="compositionally biased region" description="Basic and acidic residues" evidence="1">
    <location>
        <begin position="1"/>
        <end position="10"/>
    </location>
</feature>
<dbReference type="Proteomes" id="UP000078237">
    <property type="component" value="Unassembled WGS sequence"/>
</dbReference>
<gene>
    <name evidence="2" type="ORF">MMYC01_209491</name>
</gene>
<comment type="caution">
    <text evidence="2">The sequence shown here is derived from an EMBL/GenBank/DDBJ whole genome shotgun (WGS) entry which is preliminary data.</text>
</comment>
<dbReference type="AlphaFoldDB" id="A0A175VTZ5"/>
<reference evidence="2 3" key="1">
    <citation type="journal article" date="2016" name="Genome Announc.">
        <title>Genome Sequence of Madurella mycetomatis mm55, Isolated from a Human Mycetoma Case in Sudan.</title>
        <authorList>
            <person name="Smit S."/>
            <person name="Derks M.F."/>
            <person name="Bervoets S."/>
            <person name="Fahal A."/>
            <person name="van Leeuwen W."/>
            <person name="van Belkum A."/>
            <person name="van de Sande W.W."/>
        </authorList>
    </citation>
    <scope>NUCLEOTIDE SEQUENCE [LARGE SCALE GENOMIC DNA]</scope>
    <source>
        <strain evidence="3">mm55</strain>
    </source>
</reference>
<feature type="region of interest" description="Disordered" evidence="1">
    <location>
        <begin position="106"/>
        <end position="136"/>
    </location>
</feature>
<organism evidence="2 3">
    <name type="scientific">Madurella mycetomatis</name>
    <dbReference type="NCBI Taxonomy" id="100816"/>
    <lineage>
        <taxon>Eukaryota</taxon>
        <taxon>Fungi</taxon>
        <taxon>Dikarya</taxon>
        <taxon>Ascomycota</taxon>
        <taxon>Pezizomycotina</taxon>
        <taxon>Sordariomycetes</taxon>
        <taxon>Sordariomycetidae</taxon>
        <taxon>Sordariales</taxon>
        <taxon>Sordariales incertae sedis</taxon>
        <taxon>Madurella</taxon>
    </lineage>
</organism>
<proteinExistence type="predicted"/>
<feature type="compositionally biased region" description="Polar residues" evidence="1">
    <location>
        <begin position="155"/>
        <end position="164"/>
    </location>
</feature>
<dbReference type="EMBL" id="LCTW02000377">
    <property type="protein sequence ID" value="KXX74194.1"/>
    <property type="molecule type" value="Genomic_DNA"/>
</dbReference>
<keyword evidence="3" id="KW-1185">Reference proteome</keyword>
<dbReference type="VEuPathDB" id="FungiDB:MMYC01_209491"/>
<evidence type="ECO:0000313" key="2">
    <source>
        <dbReference type="EMBL" id="KXX74194.1"/>
    </source>
</evidence>
<accession>A0A175VTZ5</accession>
<feature type="region of interest" description="Disordered" evidence="1">
    <location>
        <begin position="1"/>
        <end position="93"/>
    </location>
</feature>
<feature type="compositionally biased region" description="Low complexity" evidence="1">
    <location>
        <begin position="106"/>
        <end position="117"/>
    </location>
</feature>
<feature type="compositionally biased region" description="Low complexity" evidence="1">
    <location>
        <begin position="22"/>
        <end position="33"/>
    </location>
</feature>
<evidence type="ECO:0000256" key="1">
    <source>
        <dbReference type="SAM" id="MobiDB-lite"/>
    </source>
</evidence>
<evidence type="ECO:0000313" key="3">
    <source>
        <dbReference type="Proteomes" id="UP000078237"/>
    </source>
</evidence>